<proteinExistence type="predicted"/>
<name>H6WSF1_9CAUD</name>
<protein>
    <submittedName>
        <fullName evidence="1">Uncharacterized protein</fullName>
    </submittedName>
</protein>
<dbReference type="RefSeq" id="YP_009607869.1">
    <property type="nucleotide sequence ID" value="NC_041986.1"/>
</dbReference>
<evidence type="ECO:0000313" key="1">
    <source>
        <dbReference type="EMBL" id="AFA45057.1"/>
    </source>
</evidence>
<dbReference type="EMBL" id="JQ300538">
    <property type="protein sequence ID" value="AFA45057.1"/>
    <property type="molecule type" value="Genomic_DNA"/>
</dbReference>
<reference evidence="1 2" key="1">
    <citation type="journal article" date="2012" name="J. Virol.">
        <title>Complete Genome Sequences of 138 Mycobacteriophages.</title>
        <authorList>
            <consortium name="the Science Education Alliance Phage Hunters Advancing Genomics and Evolutionary Science Program"/>
            <consortium name="the KwaZulu-Natal Research Institute for Tuberculosis and HIV Mycobacterial Genetics Course Students"/>
            <consortium name="the Phage Hunters Integrating Research and Education Program"/>
            <person name="Hatfull G.F."/>
        </authorList>
    </citation>
    <scope>NUCLEOTIDE SEQUENCE [LARGE SCALE GENOMIC DNA]</scope>
</reference>
<gene>
    <name evidence="1" type="primary">49</name>
    <name evidence="1" type="ORF">SPARTACUS_49</name>
</gene>
<sequence length="26" mass="3119">MLGRTLAACREMRRKLRVDPRKKGYL</sequence>
<accession>H6WSF1</accession>
<dbReference type="KEGG" id="vg:40083885"/>
<dbReference type="GeneID" id="40083885"/>
<keyword evidence="2" id="KW-1185">Reference proteome</keyword>
<dbReference type="Proteomes" id="UP000008015">
    <property type="component" value="Segment"/>
</dbReference>
<evidence type="ECO:0000313" key="2">
    <source>
        <dbReference type="Proteomes" id="UP000008015"/>
    </source>
</evidence>
<organism evidence="1 2">
    <name type="scientific">Mycobacterium phage Spartacus</name>
    <dbReference type="NCBI Taxonomy" id="1147141"/>
    <lineage>
        <taxon>Viruses</taxon>
        <taxon>Duplodnaviria</taxon>
        <taxon>Heunggongvirae</taxon>
        <taxon>Uroviricota</taxon>
        <taxon>Caudoviricetes</taxon>
        <taxon>Gracegardnervirinae</taxon>
        <taxon>Cheoctovirus</taxon>
        <taxon>Cheoctovirus spartacus</taxon>
        <taxon>Mycobacterium virus Spartacus</taxon>
    </lineage>
</organism>